<dbReference type="Proteomes" id="UP000641932">
    <property type="component" value="Unassembled WGS sequence"/>
</dbReference>
<evidence type="ECO:0000313" key="2">
    <source>
        <dbReference type="EMBL" id="GGO98407.1"/>
    </source>
</evidence>
<sequence>MVSVNGRQPAAPHSHRGGTDPVTSDSPELALTARALKERRLITMPKQNGKWQAEITDAGRF</sequence>
<evidence type="ECO:0000313" key="3">
    <source>
        <dbReference type="Proteomes" id="UP000641932"/>
    </source>
</evidence>
<keyword evidence="3" id="KW-1185">Reference proteome</keyword>
<reference evidence="2" key="1">
    <citation type="journal article" date="2014" name="Int. J. Syst. Evol. Microbiol.">
        <title>Complete genome sequence of Corynebacterium casei LMG S-19264T (=DSM 44701T), isolated from a smear-ripened cheese.</title>
        <authorList>
            <consortium name="US DOE Joint Genome Institute (JGI-PGF)"/>
            <person name="Walter F."/>
            <person name="Albersmeier A."/>
            <person name="Kalinowski J."/>
            <person name="Ruckert C."/>
        </authorList>
    </citation>
    <scope>NUCLEOTIDE SEQUENCE</scope>
    <source>
        <strain evidence="2">CGMCC 4.7201</strain>
    </source>
</reference>
<reference evidence="2" key="2">
    <citation type="submission" date="2020-09" db="EMBL/GenBank/DDBJ databases">
        <authorList>
            <person name="Sun Q."/>
            <person name="Zhou Y."/>
        </authorList>
    </citation>
    <scope>NUCLEOTIDE SEQUENCE</scope>
    <source>
        <strain evidence="2">CGMCC 4.7201</strain>
    </source>
</reference>
<name>A0A917ZW10_9ACTN</name>
<evidence type="ECO:0000256" key="1">
    <source>
        <dbReference type="SAM" id="MobiDB-lite"/>
    </source>
</evidence>
<accession>A0A917ZW10</accession>
<protein>
    <submittedName>
        <fullName evidence="2">Uncharacterized protein</fullName>
    </submittedName>
</protein>
<feature type="region of interest" description="Disordered" evidence="1">
    <location>
        <begin position="1"/>
        <end position="28"/>
    </location>
</feature>
<dbReference type="EMBL" id="BMMS01000038">
    <property type="protein sequence ID" value="GGO98407.1"/>
    <property type="molecule type" value="Genomic_DNA"/>
</dbReference>
<gene>
    <name evidence="2" type="ORF">GCM10012280_62480</name>
</gene>
<dbReference type="AlphaFoldDB" id="A0A917ZW10"/>
<comment type="caution">
    <text evidence="2">The sequence shown here is derived from an EMBL/GenBank/DDBJ whole genome shotgun (WGS) entry which is preliminary data.</text>
</comment>
<organism evidence="2 3">
    <name type="scientific">Wenjunlia tyrosinilytica</name>
    <dbReference type="NCBI Taxonomy" id="1544741"/>
    <lineage>
        <taxon>Bacteria</taxon>
        <taxon>Bacillati</taxon>
        <taxon>Actinomycetota</taxon>
        <taxon>Actinomycetes</taxon>
        <taxon>Kitasatosporales</taxon>
        <taxon>Streptomycetaceae</taxon>
        <taxon>Wenjunlia</taxon>
    </lineage>
</organism>
<proteinExistence type="predicted"/>